<dbReference type="PANTHER" id="PTHR14218:SF15">
    <property type="entry name" value="TRIPEPTIDYL-PEPTIDASE 1"/>
    <property type="match status" value="1"/>
</dbReference>
<dbReference type="SMART" id="SM00944">
    <property type="entry name" value="Pro-kuma_activ"/>
    <property type="match status" value="1"/>
</dbReference>
<name>A0A848LMH2_9BACT</name>
<dbReference type="AlphaFoldDB" id="A0A848LMH2"/>
<reference evidence="10 11" key="1">
    <citation type="submission" date="2020-04" db="EMBL/GenBank/DDBJ databases">
        <title>Draft genome of Pyxidicoccus fallax type strain.</title>
        <authorList>
            <person name="Whitworth D.E."/>
        </authorList>
    </citation>
    <scope>NUCLEOTIDE SEQUENCE [LARGE SCALE GENOMIC DNA]</scope>
    <source>
        <strain evidence="10 11">DSM 14698</strain>
    </source>
</reference>
<evidence type="ECO:0000256" key="6">
    <source>
        <dbReference type="ARBA" id="ARBA00022837"/>
    </source>
</evidence>
<dbReference type="InterPro" id="IPR050819">
    <property type="entry name" value="Tripeptidyl-peptidase_I"/>
</dbReference>
<keyword evidence="4" id="KW-0378">Hydrolase</keyword>
<evidence type="ECO:0000256" key="4">
    <source>
        <dbReference type="ARBA" id="ARBA00022801"/>
    </source>
</evidence>
<dbReference type="PANTHER" id="PTHR14218">
    <property type="entry name" value="PROTEASE S8 TRIPEPTIDYL PEPTIDASE I CLN2"/>
    <property type="match status" value="1"/>
</dbReference>
<dbReference type="InterPro" id="IPR036852">
    <property type="entry name" value="Peptidase_S8/S53_dom_sf"/>
</dbReference>
<dbReference type="InterPro" id="IPR023828">
    <property type="entry name" value="Peptidase_S8_Ser-AS"/>
</dbReference>
<dbReference type="Pfam" id="PF00082">
    <property type="entry name" value="Peptidase_S8"/>
    <property type="match status" value="1"/>
</dbReference>
<dbReference type="GO" id="GO:0006508">
    <property type="term" value="P:proteolysis"/>
    <property type="evidence" value="ECO:0007669"/>
    <property type="project" value="UniProtKB-KW"/>
</dbReference>
<feature type="domain" description="Peptidase S53" evidence="9">
    <location>
        <begin position="205"/>
        <end position="593"/>
    </location>
</feature>
<dbReference type="CDD" id="cd04056">
    <property type="entry name" value="Peptidases_S53"/>
    <property type="match status" value="1"/>
</dbReference>
<dbReference type="InterPro" id="IPR000209">
    <property type="entry name" value="Peptidase_S8/S53_dom"/>
</dbReference>
<keyword evidence="5" id="KW-0720">Serine protease</keyword>
<keyword evidence="6" id="KW-0106">Calcium</keyword>
<evidence type="ECO:0000313" key="11">
    <source>
        <dbReference type="Proteomes" id="UP000518300"/>
    </source>
</evidence>
<dbReference type="InterPro" id="IPR030400">
    <property type="entry name" value="Sedolisin_dom"/>
</dbReference>
<evidence type="ECO:0000256" key="2">
    <source>
        <dbReference type="ARBA" id="ARBA00022670"/>
    </source>
</evidence>
<evidence type="ECO:0000259" key="9">
    <source>
        <dbReference type="PROSITE" id="PS51695"/>
    </source>
</evidence>
<keyword evidence="11" id="KW-1185">Reference proteome</keyword>
<evidence type="ECO:0000256" key="3">
    <source>
        <dbReference type="ARBA" id="ARBA00022723"/>
    </source>
</evidence>
<comment type="cofactor">
    <cofactor evidence="1">
        <name>Ca(2+)</name>
        <dbReference type="ChEBI" id="CHEBI:29108"/>
    </cofactor>
</comment>
<sequence length="620" mass="67330">MKNKPRTPPRRRLTQHPIISQAAKLRLQPRLRQALEKLRPSKPPVTAPRPDTNEASAPITVTLALRRQKDVPSTAPLAKLPPARRKHLDAEALREFGASKEDLEAVEAYVVRKGLDIERVFPAAGLVVVSGDPEKVAEAFMPPGAAGDFVEASVPPELAGRVRWIFGLDDRELSRPSAFMRSGKEPLPKTVAKDPYLKELLVPKGHVAPDVARFYGYPELKGEGQCVGLLQLGGAAIEEDLKQYFQALKLPYPEIVYVGENVRGRGRFNVEVTFDIALVGAVCPRARIAVYNSHDVSVNGILVALCMALFDEVNKPSVLSMSWSFPEIVGQGPTQLEADIFDELLALASWRGISVCMSSGDSGALTPIGYPDGRPTAVPAANFPASSPYVLACGGTTLQVKDGDIHSEVVWNSLTRPMLFLNTPNGDSAFPYPMATGGGISRFYERPLYQAKAHVPPLVDCYWFIGELQRVETFPGRGTPDVSASADWMTGYDFIFQGRWNTMGGTSAAAPMWAALLALVNEGLEANHGPGTRVGWLNPHLYRLVLEDGTKVCRPIHQGNNGGFQAHPERRWNPCTGLGSPDGKKLAAALGAWPVKAAQRRAAAGEVVAGRRTPARRKRA</sequence>
<feature type="region of interest" description="Disordered" evidence="8">
    <location>
        <begin position="35"/>
        <end position="55"/>
    </location>
</feature>
<dbReference type="InterPro" id="IPR015366">
    <property type="entry name" value="S53_propep"/>
</dbReference>
<evidence type="ECO:0000313" key="10">
    <source>
        <dbReference type="EMBL" id="NMO18889.1"/>
    </source>
</evidence>
<accession>A0A848LMH2</accession>
<evidence type="ECO:0000256" key="1">
    <source>
        <dbReference type="ARBA" id="ARBA00001913"/>
    </source>
</evidence>
<keyword evidence="2" id="KW-0645">Protease</keyword>
<dbReference type="Proteomes" id="UP000518300">
    <property type="component" value="Unassembled WGS sequence"/>
</dbReference>
<dbReference type="SUPFAM" id="SSF54897">
    <property type="entry name" value="Protease propeptides/inhibitors"/>
    <property type="match status" value="1"/>
</dbReference>
<dbReference type="GO" id="GO:0046872">
    <property type="term" value="F:metal ion binding"/>
    <property type="evidence" value="ECO:0007669"/>
    <property type="project" value="UniProtKB-KW"/>
</dbReference>
<dbReference type="SUPFAM" id="SSF52743">
    <property type="entry name" value="Subtilisin-like"/>
    <property type="match status" value="1"/>
</dbReference>
<dbReference type="PROSITE" id="PS51695">
    <property type="entry name" value="SEDOLISIN"/>
    <property type="match status" value="1"/>
</dbReference>
<proteinExistence type="predicted"/>
<dbReference type="GO" id="GO:0008240">
    <property type="term" value="F:tripeptidyl-peptidase activity"/>
    <property type="evidence" value="ECO:0007669"/>
    <property type="project" value="TreeGrafter"/>
</dbReference>
<dbReference type="PROSITE" id="PS00138">
    <property type="entry name" value="SUBTILASE_SER"/>
    <property type="match status" value="1"/>
</dbReference>
<feature type="compositionally biased region" description="Basic residues" evidence="8">
    <location>
        <begin position="1"/>
        <end position="14"/>
    </location>
</feature>
<dbReference type="RefSeq" id="WP_169348151.1">
    <property type="nucleotide sequence ID" value="NZ_JABBJJ010000159.1"/>
</dbReference>
<gene>
    <name evidence="10" type="ORF">HG543_29090</name>
</gene>
<dbReference type="EMBL" id="JABBJJ010000159">
    <property type="protein sequence ID" value="NMO18889.1"/>
    <property type="molecule type" value="Genomic_DNA"/>
</dbReference>
<dbReference type="GO" id="GO:0004252">
    <property type="term" value="F:serine-type endopeptidase activity"/>
    <property type="evidence" value="ECO:0007669"/>
    <property type="project" value="InterPro"/>
</dbReference>
<organism evidence="10 11">
    <name type="scientific">Pyxidicoccus fallax</name>
    <dbReference type="NCBI Taxonomy" id="394095"/>
    <lineage>
        <taxon>Bacteria</taxon>
        <taxon>Pseudomonadati</taxon>
        <taxon>Myxococcota</taxon>
        <taxon>Myxococcia</taxon>
        <taxon>Myxococcales</taxon>
        <taxon>Cystobacterineae</taxon>
        <taxon>Myxococcaceae</taxon>
        <taxon>Pyxidicoccus</taxon>
    </lineage>
</organism>
<keyword evidence="7" id="KW-0865">Zymogen</keyword>
<feature type="region of interest" description="Disordered" evidence="8">
    <location>
        <begin position="1"/>
        <end position="22"/>
    </location>
</feature>
<evidence type="ECO:0000256" key="8">
    <source>
        <dbReference type="SAM" id="MobiDB-lite"/>
    </source>
</evidence>
<evidence type="ECO:0000256" key="7">
    <source>
        <dbReference type="ARBA" id="ARBA00023145"/>
    </source>
</evidence>
<dbReference type="Gene3D" id="3.40.50.200">
    <property type="entry name" value="Peptidase S8/S53 domain"/>
    <property type="match status" value="1"/>
</dbReference>
<evidence type="ECO:0000256" key="5">
    <source>
        <dbReference type="ARBA" id="ARBA00022825"/>
    </source>
</evidence>
<keyword evidence="3" id="KW-0479">Metal-binding</keyword>
<protein>
    <recommendedName>
        <fullName evidence="9">Peptidase S53 domain-containing protein</fullName>
    </recommendedName>
</protein>
<comment type="caution">
    <text evidence="10">The sequence shown here is derived from an EMBL/GenBank/DDBJ whole genome shotgun (WGS) entry which is preliminary data.</text>
</comment>